<gene>
    <name evidence="4" type="ORF">QWY20_09215</name>
</gene>
<name>A0ABU7J549_9GAMM</name>
<evidence type="ECO:0000313" key="5">
    <source>
        <dbReference type="Proteomes" id="UP001336314"/>
    </source>
</evidence>
<evidence type="ECO:0000256" key="3">
    <source>
        <dbReference type="SAM" id="SignalP"/>
    </source>
</evidence>
<feature type="compositionally biased region" description="Polar residues" evidence="2">
    <location>
        <begin position="553"/>
        <end position="564"/>
    </location>
</feature>
<organism evidence="4 5">
    <name type="scientific">Alkalimonas cellulosilytica</name>
    <dbReference type="NCBI Taxonomy" id="3058395"/>
    <lineage>
        <taxon>Bacteria</taxon>
        <taxon>Pseudomonadati</taxon>
        <taxon>Pseudomonadota</taxon>
        <taxon>Gammaproteobacteria</taxon>
        <taxon>Alkalimonas</taxon>
    </lineage>
</organism>
<feature type="region of interest" description="Disordered" evidence="2">
    <location>
        <begin position="108"/>
        <end position="142"/>
    </location>
</feature>
<feature type="region of interest" description="Disordered" evidence="2">
    <location>
        <begin position="379"/>
        <end position="511"/>
    </location>
</feature>
<dbReference type="RefSeq" id="WP_330128727.1">
    <property type="nucleotide sequence ID" value="NZ_JAUHLI010000008.1"/>
</dbReference>
<keyword evidence="1" id="KW-0175">Coiled coil</keyword>
<feature type="compositionally biased region" description="Acidic residues" evidence="2">
    <location>
        <begin position="678"/>
        <end position="689"/>
    </location>
</feature>
<accession>A0ABU7J549</accession>
<feature type="compositionally biased region" description="Acidic residues" evidence="2">
    <location>
        <begin position="430"/>
        <end position="451"/>
    </location>
</feature>
<proteinExistence type="predicted"/>
<keyword evidence="3" id="KW-0732">Signal</keyword>
<evidence type="ECO:0000256" key="1">
    <source>
        <dbReference type="SAM" id="Coils"/>
    </source>
</evidence>
<dbReference type="EMBL" id="JAUHLI010000008">
    <property type="protein sequence ID" value="MEE2001630.1"/>
    <property type="molecule type" value="Genomic_DNA"/>
</dbReference>
<sequence>MQLWRIFFLICLVNLPTLAIANDGSTPIRGPRSADQQSRVQQLGPITPTDTLWRLAQQVRPDGADMYQVMYAIYLKNPQAFLDNNFNHLRTGAMLDVPSLREIRAVDPVQARQKSTADDESWARRARASQPAATEPAQAAQPAVSQQLQQTVERLEQEQQQQLQQLRYRFGESMLLVEGIMQENQGLKNTLDSVQQQLDALKAQMAQDAELQRELEQMVRLQAEWMAEQQAMQQLESGSGWQQLVTSPAFWVLAASVPALGILLGLLVWIKRRSKRAQETIEAATAEPKATSNYQSPLPEVDDSLDMDDSLFSLDDSLLDDAFGEDVDDSPVNLSDDLLDDEVLLDDSSIGASDDFLDDDALLEDDSLLEEDSLLDEGSLLEDASLSQSDTDLSDDAAEFDPDNILSGTDLDSLFAEADDEADTQSASTDDFDDEILEEIELDIPEDEPAEQETPKAKAAEATEPDPLNDELEPEPSSLLDDEADEVVSDEALAADALESEQSFDSSELDAFAESLVEESLAAEASAGLDQDDDDVVEDVDALLDALAADGTEPQSESPSSVQLDDTELEDVTGETGQDALMQLLREDSEQDDSAVAMPDELSTDQDDDLMVSEEDELQREAETEAEYLTDFADLEDDFPAETVDGSELETPNLTDLDDDSVSPPSAAARSVENPSEVLDEYPELELTEDVTGSETDSRIEADLDDEALTASAVVEDDDAAEGIESAQVPAADQDDSFDDDLLQAQDETDLADEFGSEVQLSEDDETDFDALLSELEQMAERVSEQSDEAADLPDSAAGPEVGEVSDDDFQDIDRLLAEANERAASAQTPDLHMALDLEDYQQVLDQAELADEHSEYAAQLDLIRAYLEIDDQDSAGQVIKELLNSDAPAAMKEEVKQLQQSKSAD</sequence>
<dbReference type="InterPro" id="IPR020012">
    <property type="entry name" value="LysM_FimV"/>
</dbReference>
<feature type="region of interest" description="Disordered" evidence="2">
    <location>
        <begin position="281"/>
        <end position="306"/>
    </location>
</feature>
<reference evidence="4 5" key="1">
    <citation type="submission" date="2023-07" db="EMBL/GenBank/DDBJ databases">
        <title>Alkalimonas sp., MEB108 novel, alkaliphilic bacterium isolated from Lonar Lake, India.</title>
        <authorList>
            <person name="Joshi A."/>
            <person name="Thite S."/>
        </authorList>
    </citation>
    <scope>NUCLEOTIDE SEQUENCE [LARGE SCALE GENOMIC DNA]</scope>
    <source>
        <strain evidence="4 5">MEB108</strain>
    </source>
</reference>
<feature type="signal peptide" evidence="3">
    <location>
        <begin position="1"/>
        <end position="21"/>
    </location>
</feature>
<evidence type="ECO:0000256" key="2">
    <source>
        <dbReference type="SAM" id="MobiDB-lite"/>
    </source>
</evidence>
<feature type="compositionally biased region" description="Acidic residues" evidence="2">
    <location>
        <begin position="602"/>
        <end position="648"/>
    </location>
</feature>
<dbReference type="Proteomes" id="UP001336314">
    <property type="component" value="Unassembled WGS sequence"/>
</dbReference>
<keyword evidence="5" id="KW-1185">Reference proteome</keyword>
<feature type="region of interest" description="Disordered" evidence="2">
    <location>
        <begin position="779"/>
        <end position="811"/>
    </location>
</feature>
<feature type="coiled-coil region" evidence="1">
    <location>
        <begin position="145"/>
        <end position="218"/>
    </location>
</feature>
<dbReference type="NCBIfam" id="TIGR03505">
    <property type="entry name" value="FimV_core"/>
    <property type="match status" value="1"/>
</dbReference>
<feature type="compositionally biased region" description="Acidic residues" evidence="2">
    <location>
        <begin position="392"/>
        <end position="402"/>
    </location>
</feature>
<feature type="compositionally biased region" description="Low complexity" evidence="2">
    <location>
        <begin position="379"/>
        <end position="391"/>
    </location>
</feature>
<evidence type="ECO:0000313" key="4">
    <source>
        <dbReference type="EMBL" id="MEE2001630.1"/>
    </source>
</evidence>
<feature type="compositionally biased region" description="Acidic residues" evidence="2">
    <location>
        <begin position="463"/>
        <end position="489"/>
    </location>
</feature>
<feature type="chain" id="PRO_5046591292" evidence="3">
    <location>
        <begin position="22"/>
        <end position="906"/>
    </location>
</feature>
<feature type="region of interest" description="Disordered" evidence="2">
    <location>
        <begin position="545"/>
        <end position="749"/>
    </location>
</feature>
<protein>
    <submittedName>
        <fullName evidence="4">FimV/HubP family polar landmark protein</fullName>
    </submittedName>
</protein>
<feature type="compositionally biased region" description="Acidic residues" evidence="2">
    <location>
        <begin position="733"/>
        <end position="749"/>
    </location>
</feature>
<feature type="compositionally biased region" description="Low complexity" evidence="2">
    <location>
        <begin position="128"/>
        <end position="142"/>
    </location>
</feature>
<comment type="caution">
    <text evidence="4">The sequence shown here is derived from an EMBL/GenBank/DDBJ whole genome shotgun (WGS) entry which is preliminary data.</text>
</comment>
<feature type="compositionally biased region" description="Low complexity" evidence="2">
    <location>
        <begin position="662"/>
        <end position="672"/>
    </location>
</feature>
<feature type="compositionally biased region" description="Low complexity" evidence="2">
    <location>
        <begin position="490"/>
        <end position="501"/>
    </location>
</feature>